<proteinExistence type="predicted"/>
<dbReference type="Ensembl" id="ENSLACT00000001997.1">
    <property type="protein sequence ID" value="ENSLACP00000001983.1"/>
    <property type="gene ID" value="ENSLACG00000001773.1"/>
</dbReference>
<dbReference type="PANTHER" id="PTHR45913">
    <property type="entry name" value="EPM2A-INTERACTING PROTEIN 1"/>
    <property type="match status" value="1"/>
</dbReference>
<dbReference type="eggNOG" id="ENOG502QS6T">
    <property type="taxonomic scope" value="Eukaryota"/>
</dbReference>
<dbReference type="HOGENOM" id="CLU_021316_0_1_1"/>
<dbReference type="AlphaFoldDB" id="H2ZX62"/>
<dbReference type="STRING" id="7897.ENSLACP00000001983"/>
<dbReference type="Proteomes" id="UP000008672">
    <property type="component" value="Unassembled WGS sequence"/>
</dbReference>
<accession>H2ZX62</accession>
<reference evidence="2" key="1">
    <citation type="submission" date="2011-08" db="EMBL/GenBank/DDBJ databases">
        <title>The draft genome of Latimeria chalumnae.</title>
        <authorList>
            <person name="Di Palma F."/>
            <person name="Alfoldi J."/>
            <person name="Johnson J."/>
            <person name="Berlin A."/>
            <person name="Gnerre S."/>
            <person name="Jaffe D."/>
            <person name="MacCallum I."/>
            <person name="Young S."/>
            <person name="Walker B.J."/>
            <person name="Lander E."/>
            <person name="Lindblad-Toh K."/>
        </authorList>
    </citation>
    <scope>NUCLEOTIDE SEQUENCE [LARGE SCALE GENOMIC DNA]</scope>
    <source>
        <strain evidence="2">Wild caught</strain>
    </source>
</reference>
<reference evidence="1" key="2">
    <citation type="submission" date="2025-08" db="UniProtKB">
        <authorList>
            <consortium name="Ensembl"/>
        </authorList>
    </citation>
    <scope>IDENTIFICATION</scope>
</reference>
<dbReference type="InParanoid" id="H2ZX62"/>
<evidence type="ECO:0000313" key="2">
    <source>
        <dbReference type="Proteomes" id="UP000008672"/>
    </source>
</evidence>
<dbReference type="InterPro" id="IPR012337">
    <property type="entry name" value="RNaseH-like_sf"/>
</dbReference>
<reference evidence="1" key="3">
    <citation type="submission" date="2025-09" db="UniProtKB">
        <authorList>
            <consortium name="Ensembl"/>
        </authorList>
    </citation>
    <scope>IDENTIFICATION</scope>
</reference>
<dbReference type="EMBL" id="AFYH01153108">
    <property type="status" value="NOT_ANNOTATED_CDS"/>
    <property type="molecule type" value="Genomic_DNA"/>
</dbReference>
<name>H2ZX62_LATCH</name>
<dbReference type="GeneTree" id="ENSGT00950000182812"/>
<evidence type="ECO:0008006" key="3">
    <source>
        <dbReference type="Google" id="ProtNLM"/>
    </source>
</evidence>
<sequence>RTFQGEREKYIFFVEGKGENCLCLICDSEIVQHKQSNLKRHYVSCRTSKQAVLASFKIVHEIVKKVMPCMNGELVKGCTLLACNIMFPEKAKEMEIQLSDSTIARRVLATVCQQMFKKLCRAEYTSLAVDESPDIDDIPQLPLFVKAATSELDITEDFLDMIPLYNGTKGEDMKKAVMDVIKEFEIAHEKITAITTNGAPAMTGKTNGAVAVLKNKLKSDISSHNIASYYYVIHQQCLFAKCTALSTIMKEVIDLVNFLSRYHQQFKNLVEDFIAQYSDLVIFTEIRWLLCTHALAHVMDLFDPIKLFIIGEIDNFPYLDDTHWIQSVAFLCDITHLLNELNLKMQGKNKSLYETYSSVKSFAAKLQLLHDSV</sequence>
<dbReference type="PANTHER" id="PTHR45913:SF21">
    <property type="entry name" value="DUF4371 DOMAIN-CONTAINING PROTEIN"/>
    <property type="match status" value="1"/>
</dbReference>
<evidence type="ECO:0000313" key="1">
    <source>
        <dbReference type="Ensembl" id="ENSLACP00000001983.1"/>
    </source>
</evidence>
<dbReference type="SUPFAM" id="SSF53098">
    <property type="entry name" value="Ribonuclease H-like"/>
    <property type="match status" value="1"/>
</dbReference>
<protein>
    <recommendedName>
        <fullName evidence="3">DUF4371 domain-containing protein</fullName>
    </recommendedName>
</protein>
<keyword evidence="2" id="KW-1185">Reference proteome</keyword>
<organism evidence="1 2">
    <name type="scientific">Latimeria chalumnae</name>
    <name type="common">Coelacanth</name>
    <dbReference type="NCBI Taxonomy" id="7897"/>
    <lineage>
        <taxon>Eukaryota</taxon>
        <taxon>Metazoa</taxon>
        <taxon>Chordata</taxon>
        <taxon>Craniata</taxon>
        <taxon>Vertebrata</taxon>
        <taxon>Euteleostomi</taxon>
        <taxon>Coelacanthiformes</taxon>
        <taxon>Coelacanthidae</taxon>
        <taxon>Latimeria</taxon>
    </lineage>
</organism>